<comment type="pathway">
    <text evidence="2">Protein modification; protein glycosylation.</text>
</comment>
<evidence type="ECO:0000256" key="7">
    <source>
        <dbReference type="PIRSR" id="PIRSR601382-2"/>
    </source>
</evidence>
<feature type="active site" evidence="6">
    <location>
        <position position="285"/>
    </location>
</feature>
<feature type="disulfide bond" evidence="8">
    <location>
        <begin position="347"/>
        <end position="379"/>
    </location>
</feature>
<dbReference type="GO" id="GO:0036503">
    <property type="term" value="P:ERAD pathway"/>
    <property type="evidence" value="ECO:0007669"/>
    <property type="project" value="UniProtKB-ARBA"/>
</dbReference>
<keyword evidence="9" id="KW-0326">Glycosidase</keyword>
<dbReference type="EC" id="3.2.1.-" evidence="9"/>
<feature type="chain" id="PRO_5001704799" description="alpha-1,2-Mannosidase" evidence="10">
    <location>
        <begin position="18"/>
        <end position="516"/>
    </location>
</feature>
<reference evidence="11 12" key="1">
    <citation type="journal article" date="2013" name="Curr. Biol.">
        <title>Shared signatures of parasitism and phylogenomics unite Cryptomycota and microsporidia.</title>
        <authorList>
            <person name="James T.Y."/>
            <person name="Pelin A."/>
            <person name="Bonen L."/>
            <person name="Ahrendt S."/>
            <person name="Sain D."/>
            <person name="Corradi N."/>
            <person name="Stajich J.E."/>
        </authorList>
    </citation>
    <scope>NUCLEOTIDE SEQUENCE [LARGE SCALE GENOMIC DNA]</scope>
    <source>
        <strain evidence="11 12">CSF55</strain>
    </source>
</reference>
<keyword evidence="4 9" id="KW-0378">Hydrolase</keyword>
<evidence type="ECO:0000256" key="8">
    <source>
        <dbReference type="PIRSR" id="PIRSR601382-3"/>
    </source>
</evidence>
<organism evidence="11 12">
    <name type="scientific">Rozella allomycis (strain CSF55)</name>
    <dbReference type="NCBI Taxonomy" id="988480"/>
    <lineage>
        <taxon>Eukaryota</taxon>
        <taxon>Fungi</taxon>
        <taxon>Fungi incertae sedis</taxon>
        <taxon>Cryptomycota</taxon>
        <taxon>Cryptomycota incertae sedis</taxon>
        <taxon>Rozella</taxon>
    </lineage>
</organism>
<comment type="similarity">
    <text evidence="3 9">Belongs to the glycosyl hydrolase 47 family.</text>
</comment>
<evidence type="ECO:0000313" key="12">
    <source>
        <dbReference type="Proteomes" id="UP000030755"/>
    </source>
</evidence>
<dbReference type="GO" id="GO:0005975">
    <property type="term" value="P:carbohydrate metabolic process"/>
    <property type="evidence" value="ECO:0007669"/>
    <property type="project" value="InterPro"/>
</dbReference>
<evidence type="ECO:0000256" key="3">
    <source>
        <dbReference type="ARBA" id="ARBA00007658"/>
    </source>
</evidence>
<dbReference type="STRING" id="988480.A0A075ASG5"/>
<keyword evidence="12" id="KW-1185">Reference proteome</keyword>
<sequence>MLLFLFAGVIIIQQIFSVSKSDGEDDVFISKDSLDFEDKLIDKKPQQVPPVSVNKEEPPLPKLKEEDKPLLKENTKIKEPIINKPKKIQNEDTESLKFIKGMIEHAWNGYKKYAYGDDELRPLSKSSRNWITKNGIGATLIDSLDTLWDDFVSTFETTIRILGGLLSAYDLSGDERILPKIVDIADRLFPAFNSPNGIPYSRINLKTGEHFSQTTVALAELGTLQMEFAYVSDLTGNLKYREKALAVYQKLSEMQTGILGLFPLHINPLSIKQSDNEYSFGGEADSFYEYLLKMWIMDDKEPQLFREMYDKAIKAAEEKLVGTNINGYRYLGKFRSTLNTELEHLSCFAGGMIALGAVTKREDDFSDKMKLASDLTETCYKMYESQELGLSPESVDANYFNPKGQYYIQRPEVIESIFYMWRFTHEQKYRDWGLEIARSIEKHCKVLNGYVGYENILSKTKNNQQESFFLAETLKYLYLLFSDDSVLPLDKYVFNTEAHPFTIKSFRKSNDNMKKQ</sequence>
<dbReference type="InterPro" id="IPR012341">
    <property type="entry name" value="6hp_glycosidase-like_sf"/>
</dbReference>
<evidence type="ECO:0000256" key="10">
    <source>
        <dbReference type="SAM" id="SignalP"/>
    </source>
</evidence>
<keyword evidence="7" id="KW-0106">Calcium</keyword>
<dbReference type="Gene3D" id="1.50.10.10">
    <property type="match status" value="1"/>
</dbReference>
<feature type="active site" description="Proton donor" evidence="6">
    <location>
        <position position="156"/>
    </location>
</feature>
<feature type="active site" description="Proton donor" evidence="6">
    <location>
        <position position="393"/>
    </location>
</feature>
<feature type="active site" evidence="6">
    <location>
        <position position="412"/>
    </location>
</feature>
<dbReference type="GO" id="GO:0005509">
    <property type="term" value="F:calcium ion binding"/>
    <property type="evidence" value="ECO:0007669"/>
    <property type="project" value="InterPro"/>
</dbReference>
<dbReference type="OrthoDB" id="8118055at2759"/>
<feature type="signal peptide" evidence="10">
    <location>
        <begin position="1"/>
        <end position="17"/>
    </location>
</feature>
<dbReference type="GO" id="GO:0000139">
    <property type="term" value="C:Golgi membrane"/>
    <property type="evidence" value="ECO:0007669"/>
    <property type="project" value="TreeGrafter"/>
</dbReference>
<evidence type="ECO:0000256" key="4">
    <source>
        <dbReference type="ARBA" id="ARBA00022801"/>
    </source>
</evidence>
<dbReference type="Pfam" id="PF01532">
    <property type="entry name" value="Glyco_hydro_47"/>
    <property type="match status" value="2"/>
</dbReference>
<dbReference type="GO" id="GO:0004571">
    <property type="term" value="F:mannosyl-oligosaccharide 1,2-alpha-mannosidase activity"/>
    <property type="evidence" value="ECO:0007669"/>
    <property type="project" value="InterPro"/>
</dbReference>
<dbReference type="PANTHER" id="PTHR11742">
    <property type="entry name" value="MANNOSYL-OLIGOSACCHARIDE ALPHA-1,2-MANNOSIDASE-RELATED"/>
    <property type="match status" value="1"/>
</dbReference>
<evidence type="ECO:0000313" key="11">
    <source>
        <dbReference type="EMBL" id="EPZ31498.1"/>
    </source>
</evidence>
<comment type="cofactor">
    <cofactor evidence="1 7">
        <name>Ca(2+)</name>
        <dbReference type="ChEBI" id="CHEBI:29108"/>
    </cofactor>
</comment>
<dbReference type="InterPro" id="IPR001382">
    <property type="entry name" value="Glyco_hydro_47"/>
</dbReference>
<dbReference type="Proteomes" id="UP000030755">
    <property type="component" value="Unassembled WGS sequence"/>
</dbReference>
<dbReference type="OMA" id="WRMFKNI"/>
<dbReference type="EMBL" id="KE561213">
    <property type="protein sequence ID" value="EPZ31498.1"/>
    <property type="molecule type" value="Genomic_DNA"/>
</dbReference>
<evidence type="ECO:0000256" key="9">
    <source>
        <dbReference type="RuleBase" id="RU361193"/>
    </source>
</evidence>
<keyword evidence="10" id="KW-0732">Signal</keyword>
<evidence type="ECO:0000256" key="6">
    <source>
        <dbReference type="PIRSR" id="PIRSR601382-1"/>
    </source>
</evidence>
<dbReference type="SUPFAM" id="SSF48225">
    <property type="entry name" value="Seven-hairpin glycosidases"/>
    <property type="match status" value="1"/>
</dbReference>
<dbReference type="PRINTS" id="PR00747">
    <property type="entry name" value="GLYHDRLASE47"/>
</dbReference>
<evidence type="ECO:0000256" key="1">
    <source>
        <dbReference type="ARBA" id="ARBA00001913"/>
    </source>
</evidence>
<feature type="binding site" evidence="7">
    <location>
        <position position="496"/>
    </location>
    <ligand>
        <name>Ca(2+)</name>
        <dbReference type="ChEBI" id="CHEBI:29108"/>
    </ligand>
</feature>
<dbReference type="PANTHER" id="PTHR11742:SF6">
    <property type="entry name" value="MANNOSYL-OLIGOSACCHARIDE ALPHA-1,2-MANNOSIDASE IA-RELATED"/>
    <property type="match status" value="1"/>
</dbReference>
<dbReference type="GO" id="GO:0005783">
    <property type="term" value="C:endoplasmic reticulum"/>
    <property type="evidence" value="ECO:0007669"/>
    <property type="project" value="TreeGrafter"/>
</dbReference>
<evidence type="ECO:0000256" key="5">
    <source>
        <dbReference type="ARBA" id="ARBA00023157"/>
    </source>
</evidence>
<evidence type="ECO:0000256" key="2">
    <source>
        <dbReference type="ARBA" id="ARBA00004922"/>
    </source>
</evidence>
<dbReference type="AlphaFoldDB" id="A0A075ASG5"/>
<proteinExistence type="inferred from homology"/>
<dbReference type="InterPro" id="IPR050749">
    <property type="entry name" value="Glycosyl_Hydrolase_47"/>
</dbReference>
<name>A0A075ASG5_ROZAC</name>
<gene>
    <name evidence="11" type="ORF">O9G_005335</name>
</gene>
<keyword evidence="7" id="KW-0479">Metal-binding</keyword>
<accession>A0A075ASG5</accession>
<dbReference type="InterPro" id="IPR036026">
    <property type="entry name" value="Seven-hairpin_glycosidases"/>
</dbReference>
<protein>
    <recommendedName>
        <fullName evidence="9">alpha-1,2-Mannosidase</fullName>
        <ecNumber evidence="9">3.2.1.-</ecNumber>
    </recommendedName>
</protein>
<keyword evidence="5 8" id="KW-1015">Disulfide bond</keyword>
<dbReference type="HOGENOM" id="CLU_003818_3_2_1"/>